<feature type="transmembrane region" description="Helical" evidence="1">
    <location>
        <begin position="7"/>
        <end position="25"/>
    </location>
</feature>
<protein>
    <submittedName>
        <fullName evidence="2">Uncharacterized protein</fullName>
    </submittedName>
</protein>
<reference evidence="2" key="1">
    <citation type="journal article" date="2020" name="Nature">
        <title>Giant virus diversity and host interactions through global metagenomics.</title>
        <authorList>
            <person name="Schulz F."/>
            <person name="Roux S."/>
            <person name="Paez-Espino D."/>
            <person name="Jungbluth S."/>
            <person name="Walsh D.A."/>
            <person name="Denef V.J."/>
            <person name="McMahon K.D."/>
            <person name="Konstantinidis K.T."/>
            <person name="Eloe-Fadrosh E.A."/>
            <person name="Kyrpides N.C."/>
            <person name="Woyke T."/>
        </authorList>
    </citation>
    <scope>NUCLEOTIDE SEQUENCE</scope>
    <source>
        <strain evidence="2">GVMAG-M-3300023184-86</strain>
    </source>
</reference>
<name>A0A6C0IGB7_9ZZZZ</name>
<sequence length="997" mass="108893">MKSVDKIFILVILVIIICVALILFFTNSSGSSSSSGGSSGLTGFTGTAAFNDSLQTKIDSMFGHSDTAESLGERKSVNNTNMAALDEQNKKNMIRNIAIQIGITFVDVFKIRLLRGGFKLLKVFSKLVIKIGISIAELGARQLSKIGLRIALKDLMKKLSSKIGLNALRLAVKNLGIKAGKIVASNAAKGIAKVSNPVSAFFTGISMVLDVADALGANVTELNYSQMLTNEMFYDLKVESNMQFEEYLIDKGLKNNIVLSPLDKLTSTELADYISPILIDIILNIPNPSSGKTNLETWINEKLEIMLNNNVITQNMIDSNSYKTNDNIIKLIENKIDDELEIFIDLPENNQFISISVSNIMNQFCKVNGGILVNPDKTTFAGYTGYSGYANFSKEIGVCSYVEKQCVDGIAFNKSKLKYDENTNPDPDLYGEWDGTKCKMVDPVAMLNCKELSLNYDPKKTLCKDGQCVSGLCSVDGPYCSKFGMQYITNPNIYNEKNETQKDCLTDATQDITEFLFGTVFTRSFKNLLGIGTKQEGETCVGSAQCNGNVPGKIGTLSCCADQKTGNKTCTPQISDWAGIGYCPSECRGSLGGNPGTCPRYEKCGIFEDDKGDGTTCTVNCERKYPNKSGFSTLSDKCVTCNNEGKNPKTQTYIYERTASSESSPDACKIGGIFGDCKYYDRKDAKNNDVKAFQHVLTGKCYSCQNDSNGKPYNRTLSNIDASDACKATSCEAVFPGSRSTEYLTSGLCYNCSPNMSRTPIGLVNIIAEDGCRYDGGCPAKYPDSFEYSGKCYKCPNNKYKPTLAGIYDSDKCKLGGIIGDCSLLPGLSEDQKKSGFQDGLSGKCYSCYPGFRNLNPSGSGRECSMPCENGWSRDELAGVCYQCPEGFNRNLESVWSPNACTEGWNLWSTRPANIKSFVEPWQSLGSLISPAYPVGEILSKPNYVGTINSVATLEGSTIKPLTILQNGPLTRKKKVITENFVQENFVQKNSKYIGIF</sequence>
<dbReference type="EMBL" id="MN740181">
    <property type="protein sequence ID" value="QHT92164.1"/>
    <property type="molecule type" value="Genomic_DNA"/>
</dbReference>
<accession>A0A6C0IGB7</accession>
<evidence type="ECO:0000313" key="2">
    <source>
        <dbReference type="EMBL" id="QHT92164.1"/>
    </source>
</evidence>
<proteinExistence type="predicted"/>
<evidence type="ECO:0000256" key="1">
    <source>
        <dbReference type="SAM" id="Phobius"/>
    </source>
</evidence>
<keyword evidence="1" id="KW-1133">Transmembrane helix</keyword>
<keyword evidence="1" id="KW-0812">Transmembrane</keyword>
<keyword evidence="1" id="KW-0472">Membrane</keyword>
<dbReference type="AlphaFoldDB" id="A0A6C0IGB7"/>
<organism evidence="2">
    <name type="scientific">viral metagenome</name>
    <dbReference type="NCBI Taxonomy" id="1070528"/>
    <lineage>
        <taxon>unclassified sequences</taxon>
        <taxon>metagenomes</taxon>
        <taxon>organismal metagenomes</taxon>
    </lineage>
</organism>